<dbReference type="KEGG" id="agl:PYTT_2028"/>
<keyword evidence="1" id="KW-0812">Transmembrane</keyword>
<keyword evidence="1" id="KW-1133">Transmembrane helix</keyword>
<dbReference type="RefSeq" id="WP_067775686.1">
    <property type="nucleotide sequence ID" value="NZ_LIGX01000023.1"/>
</dbReference>
<dbReference type="Proteomes" id="UP000176204">
    <property type="component" value="Chromosome I"/>
</dbReference>
<organism evidence="2 3">
    <name type="scientific">Akkermansia glycaniphila</name>
    <dbReference type="NCBI Taxonomy" id="1679444"/>
    <lineage>
        <taxon>Bacteria</taxon>
        <taxon>Pseudomonadati</taxon>
        <taxon>Verrucomicrobiota</taxon>
        <taxon>Verrucomicrobiia</taxon>
        <taxon>Verrucomicrobiales</taxon>
        <taxon>Akkermansiaceae</taxon>
        <taxon>Akkermansia</taxon>
    </lineage>
</organism>
<gene>
    <name evidence="2" type="ORF">PYTT_2028</name>
</gene>
<sequence>MNAKKQTIFPGSKFRKILFALCLILSFDILISGRSAGIGLHTYTHATYYLYALFAIPAFLCGAHRIISRRAQIAIMAAMFITSHLLCSLEETTLSDQPTLTQPTPRLFAPSCWIALNPTSGLLEAGD</sequence>
<evidence type="ECO:0000313" key="2">
    <source>
        <dbReference type="EMBL" id="SEH95296.1"/>
    </source>
</evidence>
<evidence type="ECO:0000313" key="3">
    <source>
        <dbReference type="Proteomes" id="UP000176204"/>
    </source>
</evidence>
<dbReference type="EMBL" id="LT629973">
    <property type="protein sequence ID" value="SEH95296.1"/>
    <property type="molecule type" value="Genomic_DNA"/>
</dbReference>
<accession>A0A1H6M262</accession>
<feature type="transmembrane region" description="Helical" evidence="1">
    <location>
        <begin position="46"/>
        <end position="67"/>
    </location>
</feature>
<reference evidence="3" key="1">
    <citation type="submission" date="2016-09" db="EMBL/GenBank/DDBJ databases">
        <authorList>
            <person name="Koehorst J."/>
        </authorList>
    </citation>
    <scope>NUCLEOTIDE SEQUENCE [LARGE SCALE GENOMIC DNA]</scope>
</reference>
<keyword evidence="1" id="KW-0472">Membrane</keyword>
<proteinExistence type="predicted"/>
<evidence type="ECO:0000256" key="1">
    <source>
        <dbReference type="SAM" id="Phobius"/>
    </source>
</evidence>
<dbReference type="AlphaFoldDB" id="A0A1H6M262"/>
<name>A0A1H6M262_9BACT</name>
<keyword evidence="3" id="KW-1185">Reference proteome</keyword>
<protein>
    <submittedName>
        <fullName evidence="2">Uncharacterized protein</fullName>
    </submittedName>
</protein>